<comment type="subcellular location">
    <subcellularLocation>
        <location evidence="1">Mitochondrion</location>
    </subcellularLocation>
</comment>
<dbReference type="InterPro" id="IPR010622">
    <property type="entry name" value="FAST_Leu-rich"/>
</dbReference>
<gene>
    <name evidence="4" type="primary">Fastkd3</name>
</gene>
<dbReference type="OMA" id="VQIPYHE"/>
<dbReference type="GO" id="GO:0003723">
    <property type="term" value="F:RNA binding"/>
    <property type="evidence" value="ECO:0007669"/>
    <property type="project" value="TreeGrafter"/>
</dbReference>
<dbReference type="Pfam" id="PF08368">
    <property type="entry name" value="FAST_2"/>
    <property type="match status" value="1"/>
</dbReference>
<evidence type="ECO:0000256" key="2">
    <source>
        <dbReference type="ARBA" id="ARBA00023128"/>
    </source>
</evidence>
<dbReference type="GeneID" id="103735352"/>
<dbReference type="GO" id="GO:0035770">
    <property type="term" value="C:ribonucleoprotein granule"/>
    <property type="evidence" value="ECO:0007669"/>
    <property type="project" value="TreeGrafter"/>
</dbReference>
<dbReference type="GO" id="GO:0033617">
    <property type="term" value="P:mitochondrial respiratory chain complex IV assembly"/>
    <property type="evidence" value="ECO:0007669"/>
    <property type="project" value="Ensembl"/>
</dbReference>
<proteinExistence type="predicted"/>
<dbReference type="GO" id="GO:0070131">
    <property type="term" value="P:positive regulation of mitochondrial translation"/>
    <property type="evidence" value="ECO:0007669"/>
    <property type="project" value="Ensembl"/>
</dbReference>
<name>A0A8C6QRC5_NANGA</name>
<dbReference type="Ensembl" id="ENSNGAT00000012848.1">
    <property type="protein sequence ID" value="ENSNGAP00000007363.1"/>
    <property type="gene ID" value="ENSNGAG00000010644.1"/>
</dbReference>
<dbReference type="CTD" id="79072"/>
<dbReference type="InterPro" id="IPR013584">
    <property type="entry name" value="RAP"/>
</dbReference>
<dbReference type="KEGG" id="ngi:103735352"/>
<organism evidence="4 5">
    <name type="scientific">Nannospalax galili</name>
    <name type="common">Northern Israeli blind subterranean mole rat</name>
    <name type="synonym">Spalax galili</name>
    <dbReference type="NCBI Taxonomy" id="1026970"/>
    <lineage>
        <taxon>Eukaryota</taxon>
        <taxon>Metazoa</taxon>
        <taxon>Chordata</taxon>
        <taxon>Craniata</taxon>
        <taxon>Vertebrata</taxon>
        <taxon>Euteleostomi</taxon>
        <taxon>Mammalia</taxon>
        <taxon>Eutheria</taxon>
        <taxon>Euarchontoglires</taxon>
        <taxon>Glires</taxon>
        <taxon>Rodentia</taxon>
        <taxon>Myomorpha</taxon>
        <taxon>Muroidea</taxon>
        <taxon>Spalacidae</taxon>
        <taxon>Spalacinae</taxon>
        <taxon>Nannospalax</taxon>
    </lineage>
</organism>
<accession>A0A8C6QRC5</accession>
<dbReference type="GO" id="GO:0044528">
    <property type="term" value="P:regulation of mitochondrial mRNA stability"/>
    <property type="evidence" value="ECO:0007669"/>
    <property type="project" value="Ensembl"/>
</dbReference>
<dbReference type="GO" id="GO:0005759">
    <property type="term" value="C:mitochondrial matrix"/>
    <property type="evidence" value="ECO:0007669"/>
    <property type="project" value="TreeGrafter"/>
</dbReference>
<dbReference type="SMART" id="SM00952">
    <property type="entry name" value="RAP"/>
    <property type="match status" value="1"/>
</dbReference>
<dbReference type="PROSITE" id="PS51286">
    <property type="entry name" value="RAP"/>
    <property type="match status" value="1"/>
</dbReference>
<evidence type="ECO:0000313" key="4">
    <source>
        <dbReference type="Ensembl" id="ENSNGAP00000007363.1"/>
    </source>
</evidence>
<dbReference type="InterPro" id="IPR050870">
    <property type="entry name" value="FAST_kinase"/>
</dbReference>
<dbReference type="RefSeq" id="XP_029420117.1">
    <property type="nucleotide sequence ID" value="XM_029564257.1"/>
</dbReference>
<sequence>MALISLRRNFCHLSDFWIPGVVAALKAPPRANHIHKVVRDHLYLWFDSLQPELLQVRFHHAYCKSFHSENGHDLHPVGEPSFSPVHEEDPVEQSLQNQNEQVFHRRLNNFTSAQEVLGFLSTLETLPDTLAVGALQRICEVEKRAGSQEILGDSAFQALCSRFEQEPSHLSNAVLMTALQSLIVLRVDPQSSLVLNLVAECQNRMKRGSLEVHHLFVLGESLVQLQGPGRETLELIIYRLQGEKLEAFTPEDIVTIYRILQACPEKVEQHQKFLNTINSFSPSVVSYLSPKSVSQMLTALVVLDQTQALPLVLKLGKYVVRHIPRFTHEELRKVLEAFVYLGHTDRFLVRALEQHVSALCLTLDPEVACTVTDYCSRKQILSKPILNTVAEIFICQSEKLSPSQIADLIEPFGKLNYLPPNAPVLFRKLESVLFARFNSFPPKTLLRLLHSCALVEHHPVNFMSKLFSPFFLQRLQGEESYLDPLSLAQLTQLFLTSVLECPFYKGPKLLSKYRVKSFFTPCCSLETPVDFHLYKSVVIGLMDLLGSRLCFASKVLTPCCYTIDVVIKVNEEGFVLPFTADADVHKRVALCIDGPQRFCSNSKHLLGREAIKQRHLRLLGYQVVQVPYYELELLRSRLKLVDYLQRKLFSQRSITRW</sequence>
<dbReference type="AlphaFoldDB" id="A0A8C6QRC5"/>
<dbReference type="GeneTree" id="ENSGT01030000234607"/>
<dbReference type="Proteomes" id="UP000694381">
    <property type="component" value="Unassembled WGS sequence"/>
</dbReference>
<protein>
    <submittedName>
        <fullName evidence="4">FAST kinase domains 3</fullName>
    </submittedName>
</protein>
<dbReference type="PANTHER" id="PTHR21228:SF9">
    <property type="entry name" value="FAST KINASE DOMAIN-CONTAINING PROTEIN 3, MITOCHONDRIAL"/>
    <property type="match status" value="1"/>
</dbReference>
<dbReference type="Pfam" id="PF08373">
    <property type="entry name" value="RAP"/>
    <property type="match status" value="1"/>
</dbReference>
<evidence type="ECO:0000313" key="5">
    <source>
        <dbReference type="Proteomes" id="UP000694381"/>
    </source>
</evidence>
<dbReference type="InterPro" id="IPR013579">
    <property type="entry name" value="FAST_2"/>
</dbReference>
<dbReference type="Pfam" id="PF06743">
    <property type="entry name" value="FAST_1"/>
    <property type="match status" value="1"/>
</dbReference>
<feature type="domain" description="RAP" evidence="3">
    <location>
        <begin position="588"/>
        <end position="646"/>
    </location>
</feature>
<reference evidence="4" key="1">
    <citation type="submission" date="2025-08" db="UniProtKB">
        <authorList>
            <consortium name="Ensembl"/>
        </authorList>
    </citation>
    <scope>IDENTIFICATION</scope>
</reference>
<dbReference type="GO" id="GO:0000963">
    <property type="term" value="P:mitochondrial RNA processing"/>
    <property type="evidence" value="ECO:0007669"/>
    <property type="project" value="TreeGrafter"/>
</dbReference>
<keyword evidence="2" id="KW-0496">Mitochondrion</keyword>
<evidence type="ECO:0000259" key="3">
    <source>
        <dbReference type="PROSITE" id="PS51286"/>
    </source>
</evidence>
<keyword evidence="5" id="KW-1185">Reference proteome</keyword>
<dbReference type="OrthoDB" id="9985850at2759"/>
<reference evidence="4" key="2">
    <citation type="submission" date="2025-09" db="UniProtKB">
        <authorList>
            <consortium name="Ensembl"/>
        </authorList>
    </citation>
    <scope>IDENTIFICATION</scope>
</reference>
<dbReference type="RefSeq" id="XP_008832803.1">
    <property type="nucleotide sequence ID" value="XM_008834581.3"/>
</dbReference>
<evidence type="ECO:0000256" key="1">
    <source>
        <dbReference type="ARBA" id="ARBA00004173"/>
    </source>
</evidence>
<dbReference type="PANTHER" id="PTHR21228">
    <property type="entry name" value="FAST LEU-RICH DOMAIN-CONTAINING"/>
    <property type="match status" value="1"/>
</dbReference>
<dbReference type="GO" id="GO:0005654">
    <property type="term" value="C:nucleoplasm"/>
    <property type="evidence" value="ECO:0007669"/>
    <property type="project" value="Ensembl"/>
</dbReference>
<dbReference type="RefSeq" id="XP_008832802.1">
    <property type="nucleotide sequence ID" value="XM_008834580.2"/>
</dbReference>